<evidence type="ECO:0000313" key="2">
    <source>
        <dbReference type="EMBL" id="OBZ77428.1"/>
    </source>
</evidence>
<proteinExistence type="predicted"/>
<dbReference type="STRING" id="5627.A0A1C7MKU1"/>
<evidence type="ECO:0000256" key="1">
    <source>
        <dbReference type="SAM" id="MobiDB-lite"/>
    </source>
</evidence>
<feature type="region of interest" description="Disordered" evidence="1">
    <location>
        <begin position="1"/>
        <end position="20"/>
    </location>
</feature>
<name>A0A1C7MKU1_GRIFR</name>
<organism evidence="2 3">
    <name type="scientific">Grifola frondosa</name>
    <name type="common">Maitake</name>
    <name type="synonym">Polyporus frondosus</name>
    <dbReference type="NCBI Taxonomy" id="5627"/>
    <lineage>
        <taxon>Eukaryota</taxon>
        <taxon>Fungi</taxon>
        <taxon>Dikarya</taxon>
        <taxon>Basidiomycota</taxon>
        <taxon>Agaricomycotina</taxon>
        <taxon>Agaricomycetes</taxon>
        <taxon>Polyporales</taxon>
        <taxon>Grifolaceae</taxon>
        <taxon>Grifola</taxon>
    </lineage>
</organism>
<gene>
    <name evidence="2" type="ORF">A0H81_02359</name>
</gene>
<accession>A0A1C7MKU1</accession>
<comment type="caution">
    <text evidence="2">The sequence shown here is derived from an EMBL/GenBank/DDBJ whole genome shotgun (WGS) entry which is preliminary data.</text>
</comment>
<reference evidence="2 3" key="1">
    <citation type="submission" date="2016-03" db="EMBL/GenBank/DDBJ databases">
        <title>Whole genome sequencing of Grifola frondosa 9006-11.</title>
        <authorList>
            <person name="Min B."/>
            <person name="Park H."/>
            <person name="Kim J.-G."/>
            <person name="Cho H."/>
            <person name="Oh Y.-L."/>
            <person name="Kong W.-S."/>
            <person name="Choi I.-G."/>
        </authorList>
    </citation>
    <scope>NUCLEOTIDE SEQUENCE [LARGE SCALE GENOMIC DNA]</scope>
    <source>
        <strain evidence="2 3">9006-11</strain>
    </source>
</reference>
<protein>
    <submittedName>
        <fullName evidence="2">Uncharacterized protein</fullName>
    </submittedName>
</protein>
<evidence type="ECO:0000313" key="3">
    <source>
        <dbReference type="Proteomes" id="UP000092993"/>
    </source>
</evidence>
<keyword evidence="3" id="KW-1185">Reference proteome</keyword>
<dbReference type="AlphaFoldDB" id="A0A1C7MKU1"/>
<dbReference type="EMBL" id="LUGG01000002">
    <property type="protein sequence ID" value="OBZ77428.1"/>
    <property type="molecule type" value="Genomic_DNA"/>
</dbReference>
<dbReference type="OrthoDB" id="2782214at2759"/>
<dbReference type="Proteomes" id="UP000092993">
    <property type="component" value="Unassembled WGS sequence"/>
</dbReference>
<sequence length="138" mass="15740">MGDHHGIWRSTPNPTTGHDTASAVVHAVPGGRSSMNYAEYLDFSSFSNSRTRTSSATSSNDRIRCLWDNHCNTVLDDLTASGIIRHLKTYHYCTPENPWSDDRRGYCKLDYCQERADMNFLNYGKHVETVHLKRTSRV</sequence>
<feature type="compositionally biased region" description="Polar residues" evidence="1">
    <location>
        <begin position="10"/>
        <end position="19"/>
    </location>
</feature>